<keyword evidence="1" id="KW-0812">Transmembrane</keyword>
<keyword evidence="3" id="KW-1185">Reference proteome</keyword>
<keyword evidence="1" id="KW-0472">Membrane</keyword>
<keyword evidence="1" id="KW-1133">Transmembrane helix</keyword>
<dbReference type="STRING" id="396588.Tgr7_1971"/>
<proteinExistence type="predicted"/>
<accession>B8GT37</accession>
<feature type="transmembrane region" description="Helical" evidence="1">
    <location>
        <begin position="15"/>
        <end position="33"/>
    </location>
</feature>
<dbReference type="KEGG" id="tgr:Tgr7_1971"/>
<sequence length="34" mass="4031">MSRDKMQDPRGKKPLVWTSFIIFTVIDLMQYALT</sequence>
<organism evidence="2 3">
    <name type="scientific">Thioalkalivibrio sulfidiphilus (strain HL-EbGR7)</name>
    <dbReference type="NCBI Taxonomy" id="396588"/>
    <lineage>
        <taxon>Bacteria</taxon>
        <taxon>Pseudomonadati</taxon>
        <taxon>Pseudomonadota</taxon>
        <taxon>Gammaproteobacteria</taxon>
        <taxon>Chromatiales</taxon>
        <taxon>Ectothiorhodospiraceae</taxon>
        <taxon>Thioalkalivibrio</taxon>
    </lineage>
</organism>
<evidence type="ECO:0000313" key="2">
    <source>
        <dbReference type="EMBL" id="ACL73052.1"/>
    </source>
</evidence>
<dbReference type="EMBL" id="CP001339">
    <property type="protein sequence ID" value="ACL73052.1"/>
    <property type="molecule type" value="Genomic_DNA"/>
</dbReference>
<protein>
    <submittedName>
        <fullName evidence="2">Uncharacterized protein</fullName>
    </submittedName>
</protein>
<dbReference type="HOGENOM" id="CLU_3376580_0_0_6"/>
<evidence type="ECO:0000313" key="3">
    <source>
        <dbReference type="Proteomes" id="UP000002383"/>
    </source>
</evidence>
<gene>
    <name evidence="2" type="ordered locus">Tgr7_1971</name>
</gene>
<reference evidence="2 3" key="1">
    <citation type="journal article" date="2011" name="Stand. Genomic Sci.">
        <title>Complete genome sequence of 'Thioalkalivibrio sulfidophilus' HL-EbGr7.</title>
        <authorList>
            <person name="Muyzer G."/>
            <person name="Sorokin D.Y."/>
            <person name="Mavromatis K."/>
            <person name="Lapidus A."/>
            <person name="Clum A."/>
            <person name="Ivanova N."/>
            <person name="Pati A."/>
            <person name="d'Haeseleer P."/>
            <person name="Woyke T."/>
            <person name="Kyrpides N.C."/>
        </authorList>
    </citation>
    <scope>NUCLEOTIDE SEQUENCE [LARGE SCALE GENOMIC DNA]</scope>
    <source>
        <strain evidence="2 3">HL-EbGR7</strain>
    </source>
</reference>
<dbReference type="AlphaFoldDB" id="B8GT37"/>
<evidence type="ECO:0000256" key="1">
    <source>
        <dbReference type="SAM" id="Phobius"/>
    </source>
</evidence>
<dbReference type="Proteomes" id="UP000002383">
    <property type="component" value="Chromosome"/>
</dbReference>
<name>B8GT37_THISH</name>